<proteinExistence type="predicted"/>
<evidence type="ECO:0000313" key="4">
    <source>
        <dbReference type="EMBL" id="GAA3125086.1"/>
    </source>
</evidence>
<evidence type="ECO:0008006" key="6">
    <source>
        <dbReference type="Google" id="ProtNLM"/>
    </source>
</evidence>
<dbReference type="EMBL" id="BAAAUT010000009">
    <property type="protein sequence ID" value="GAA3125086.1"/>
    <property type="molecule type" value="Genomic_DNA"/>
</dbReference>
<gene>
    <name evidence="4" type="ORF">GCM10010466_14920</name>
</gene>
<evidence type="ECO:0000256" key="1">
    <source>
        <dbReference type="SAM" id="MobiDB-lite"/>
    </source>
</evidence>
<dbReference type="InterPro" id="IPR058548">
    <property type="entry name" value="MlaB-like_STAS"/>
</dbReference>
<dbReference type="Pfam" id="PF13466">
    <property type="entry name" value="STAS_2"/>
    <property type="match status" value="1"/>
</dbReference>
<sequence length="328" mass="34749">MTTAVDRLAPGDHVCWAFRGDDERLTTMLDFVDAGLRAGEKVMCFTDGTAPRTLRSALADRGVDVGTAGALGRVAFHTADDSYLATGRFDAEAMLDGWRGQLVRTRREGYPGLRVIADMAWAARSPRVDGTERLAWYEAQAGRIFADGYATVVCMYDQRLFADDRLRGIAAAHPATVSPRTADDWRPRLRLARTADPVGLRLTGEADRTCRDALEAVLAGLAEDLPADGPVTVDLGGLAFADAGCAAALARAAGALPYGMRVVGASAALRRLLGLVGAGARGLTVPLGAGGDAPARRRGPRPLRSGRRSPARPPARRARDGRSTACRA</sequence>
<dbReference type="RefSeq" id="WP_344857185.1">
    <property type="nucleotide sequence ID" value="NZ_BAAAUT010000009.1"/>
</dbReference>
<evidence type="ECO:0000313" key="5">
    <source>
        <dbReference type="Proteomes" id="UP001500320"/>
    </source>
</evidence>
<feature type="domain" description="MEDS" evidence="3">
    <location>
        <begin position="12"/>
        <end position="174"/>
    </location>
</feature>
<organism evidence="4 5">
    <name type="scientific">Planomonospora alba</name>
    <dbReference type="NCBI Taxonomy" id="161354"/>
    <lineage>
        <taxon>Bacteria</taxon>
        <taxon>Bacillati</taxon>
        <taxon>Actinomycetota</taxon>
        <taxon>Actinomycetes</taxon>
        <taxon>Streptosporangiales</taxon>
        <taxon>Streptosporangiaceae</taxon>
        <taxon>Planomonospora</taxon>
    </lineage>
</organism>
<feature type="region of interest" description="Disordered" evidence="1">
    <location>
        <begin position="286"/>
        <end position="328"/>
    </location>
</feature>
<dbReference type="Proteomes" id="UP001500320">
    <property type="component" value="Unassembled WGS sequence"/>
</dbReference>
<accession>A0ABP6MTK8</accession>
<dbReference type="Pfam" id="PF14417">
    <property type="entry name" value="MEDS"/>
    <property type="match status" value="1"/>
</dbReference>
<reference evidence="5" key="1">
    <citation type="journal article" date="2019" name="Int. J. Syst. Evol. Microbiol.">
        <title>The Global Catalogue of Microorganisms (GCM) 10K type strain sequencing project: providing services to taxonomists for standard genome sequencing and annotation.</title>
        <authorList>
            <consortium name="The Broad Institute Genomics Platform"/>
            <consortium name="The Broad Institute Genome Sequencing Center for Infectious Disease"/>
            <person name="Wu L."/>
            <person name="Ma J."/>
        </authorList>
    </citation>
    <scope>NUCLEOTIDE SEQUENCE [LARGE SCALE GENOMIC DNA]</scope>
    <source>
        <strain evidence="5">JCM 9373</strain>
    </source>
</reference>
<dbReference type="InterPro" id="IPR025847">
    <property type="entry name" value="MEDS_domain"/>
</dbReference>
<feature type="compositionally biased region" description="Basic residues" evidence="1">
    <location>
        <begin position="296"/>
        <end position="316"/>
    </location>
</feature>
<evidence type="ECO:0000259" key="3">
    <source>
        <dbReference type="Pfam" id="PF14417"/>
    </source>
</evidence>
<name>A0ABP6MTK8_9ACTN</name>
<feature type="domain" description="MlaB-like STAS" evidence="2">
    <location>
        <begin position="200"/>
        <end position="277"/>
    </location>
</feature>
<dbReference type="InterPro" id="IPR036513">
    <property type="entry name" value="STAS_dom_sf"/>
</dbReference>
<keyword evidence="5" id="KW-1185">Reference proteome</keyword>
<protein>
    <recommendedName>
        <fullName evidence="6">STAS domain-containing protein</fullName>
    </recommendedName>
</protein>
<comment type="caution">
    <text evidence="4">The sequence shown here is derived from an EMBL/GenBank/DDBJ whole genome shotgun (WGS) entry which is preliminary data.</text>
</comment>
<evidence type="ECO:0000259" key="2">
    <source>
        <dbReference type="Pfam" id="PF13466"/>
    </source>
</evidence>
<dbReference type="Gene3D" id="3.30.750.24">
    <property type="entry name" value="STAS domain"/>
    <property type="match status" value="1"/>
</dbReference>